<evidence type="ECO:0000313" key="8">
    <source>
        <dbReference type="Proteomes" id="UP001279642"/>
    </source>
</evidence>
<comment type="similarity">
    <text evidence="1">Belongs to the Gfa family.</text>
</comment>
<reference evidence="7 8" key="1">
    <citation type="journal article" date="2016" name="Antonie Van Leeuwenhoek">
        <title>Dongia soli sp. nov., isolated from soil from Dokdo, Korea.</title>
        <authorList>
            <person name="Kim D.U."/>
            <person name="Lee H."/>
            <person name="Kim H."/>
            <person name="Kim S.G."/>
            <person name="Ka J.O."/>
        </authorList>
    </citation>
    <scope>NUCLEOTIDE SEQUENCE [LARGE SCALE GENOMIC DNA]</scope>
    <source>
        <strain evidence="7 8">D78</strain>
    </source>
</reference>
<evidence type="ECO:0000259" key="6">
    <source>
        <dbReference type="PROSITE" id="PS51891"/>
    </source>
</evidence>
<dbReference type="Pfam" id="PF04828">
    <property type="entry name" value="GFA"/>
    <property type="match status" value="1"/>
</dbReference>
<dbReference type="RefSeq" id="WP_320509476.1">
    <property type="nucleotide sequence ID" value="NZ_JAXCLW010000004.1"/>
</dbReference>
<evidence type="ECO:0000256" key="2">
    <source>
        <dbReference type="ARBA" id="ARBA00022723"/>
    </source>
</evidence>
<dbReference type="EMBL" id="JAXCLW010000004">
    <property type="protein sequence ID" value="MDY0884412.1"/>
    <property type="molecule type" value="Genomic_DNA"/>
</dbReference>
<gene>
    <name evidence="7" type="ORF">SMD27_16330</name>
</gene>
<accession>A0ABU5EE20</accession>
<protein>
    <submittedName>
        <fullName evidence="7">GFA family protein</fullName>
    </submittedName>
</protein>
<keyword evidence="3" id="KW-0862">Zinc</keyword>
<keyword evidence="2" id="KW-0479">Metal-binding</keyword>
<evidence type="ECO:0000256" key="1">
    <source>
        <dbReference type="ARBA" id="ARBA00005495"/>
    </source>
</evidence>
<name>A0ABU5EE20_9PROT</name>
<dbReference type="InterPro" id="IPR006913">
    <property type="entry name" value="CENP-V/GFA"/>
</dbReference>
<feature type="transmembrane region" description="Helical" evidence="5">
    <location>
        <begin position="12"/>
        <end position="36"/>
    </location>
</feature>
<keyword evidence="8" id="KW-1185">Reference proteome</keyword>
<keyword evidence="5" id="KW-1133">Transmembrane helix</keyword>
<dbReference type="InterPro" id="IPR011057">
    <property type="entry name" value="Mss4-like_sf"/>
</dbReference>
<dbReference type="PANTHER" id="PTHR33337">
    <property type="entry name" value="GFA DOMAIN-CONTAINING PROTEIN"/>
    <property type="match status" value="1"/>
</dbReference>
<evidence type="ECO:0000256" key="5">
    <source>
        <dbReference type="SAM" id="Phobius"/>
    </source>
</evidence>
<dbReference type="PANTHER" id="PTHR33337:SF40">
    <property type="entry name" value="CENP-V_GFA DOMAIN-CONTAINING PROTEIN-RELATED"/>
    <property type="match status" value="1"/>
</dbReference>
<comment type="caution">
    <text evidence="7">The sequence shown here is derived from an EMBL/GenBank/DDBJ whole genome shotgun (WGS) entry which is preliminary data.</text>
</comment>
<sequence>MASETYLSLTPFLFAMANTVFSVSLATAGIFFVSLVEENEVIAMPVQRSIQGGCQCGRIRFITSQAPLDVNYCHCSMCRRATGGLFATLAWFPLEHLAWSSEQPAWFRSSKMAGRAFCPHCGTPLAMLYDGSNQIGLLLGSFDDPLPFAPTHHYGIEGRLAWVDIQGHLPARITEDDPAPH</sequence>
<feature type="domain" description="CENP-V/GFA" evidence="6">
    <location>
        <begin position="50"/>
        <end position="157"/>
    </location>
</feature>
<evidence type="ECO:0000313" key="7">
    <source>
        <dbReference type="EMBL" id="MDY0884412.1"/>
    </source>
</evidence>
<keyword evidence="5" id="KW-0812">Transmembrane</keyword>
<evidence type="ECO:0000256" key="3">
    <source>
        <dbReference type="ARBA" id="ARBA00022833"/>
    </source>
</evidence>
<dbReference type="PROSITE" id="PS51891">
    <property type="entry name" value="CENP_V_GFA"/>
    <property type="match status" value="1"/>
</dbReference>
<organism evidence="7 8">
    <name type="scientific">Dongia soli</name>
    <dbReference type="NCBI Taxonomy" id="600628"/>
    <lineage>
        <taxon>Bacteria</taxon>
        <taxon>Pseudomonadati</taxon>
        <taxon>Pseudomonadota</taxon>
        <taxon>Alphaproteobacteria</taxon>
        <taxon>Rhodospirillales</taxon>
        <taxon>Dongiaceae</taxon>
        <taxon>Dongia</taxon>
    </lineage>
</organism>
<keyword evidence="5" id="KW-0472">Membrane</keyword>
<dbReference type="Gene3D" id="3.90.1590.10">
    <property type="entry name" value="glutathione-dependent formaldehyde- activating enzyme (gfa)"/>
    <property type="match status" value="1"/>
</dbReference>
<dbReference type="SUPFAM" id="SSF51316">
    <property type="entry name" value="Mss4-like"/>
    <property type="match status" value="1"/>
</dbReference>
<dbReference type="Proteomes" id="UP001279642">
    <property type="component" value="Unassembled WGS sequence"/>
</dbReference>
<proteinExistence type="inferred from homology"/>
<keyword evidence="4" id="KW-0456">Lyase</keyword>
<evidence type="ECO:0000256" key="4">
    <source>
        <dbReference type="ARBA" id="ARBA00023239"/>
    </source>
</evidence>